<evidence type="ECO:0000256" key="8">
    <source>
        <dbReference type="ARBA" id="ARBA00023288"/>
    </source>
</evidence>
<evidence type="ECO:0000256" key="3">
    <source>
        <dbReference type="ARBA" id="ARBA00022475"/>
    </source>
</evidence>
<dbReference type="AlphaFoldDB" id="A0AAV7YM68"/>
<evidence type="ECO:0000256" key="1">
    <source>
        <dbReference type="ARBA" id="ARBA00004193"/>
    </source>
</evidence>
<keyword evidence="7" id="KW-0472">Membrane</keyword>
<dbReference type="PRINTS" id="PR00449">
    <property type="entry name" value="RASTRNSFRMNG"/>
</dbReference>
<accession>A0AAV7YM68</accession>
<dbReference type="CDD" id="cd00876">
    <property type="entry name" value="Ras"/>
    <property type="match status" value="1"/>
</dbReference>
<evidence type="ECO:0000256" key="2">
    <source>
        <dbReference type="ARBA" id="ARBA00008344"/>
    </source>
</evidence>
<comment type="subcellular location">
    <subcellularLocation>
        <location evidence="1">Cell membrane</location>
        <topology evidence="1">Lipid-anchor</topology>
    </subcellularLocation>
</comment>
<evidence type="ECO:0000256" key="7">
    <source>
        <dbReference type="ARBA" id="ARBA00023136"/>
    </source>
</evidence>
<comment type="caution">
    <text evidence="10">The sequence shown here is derived from an EMBL/GenBank/DDBJ whole genome shotgun (WGS) entry which is preliminary data.</text>
</comment>
<evidence type="ECO:0000256" key="5">
    <source>
        <dbReference type="ARBA" id="ARBA00022741"/>
    </source>
</evidence>
<dbReference type="SMART" id="SM00173">
    <property type="entry name" value="RAS"/>
    <property type="match status" value="1"/>
</dbReference>
<proteinExistence type="inferred from homology"/>
<keyword evidence="5" id="KW-0547">Nucleotide-binding</keyword>
<sequence length="183" mass="20952">MKNLKGGGGVGKSALTIQFLQNYFVTDYDPTIEESYRKQVVVDNETCLLDILDTAGQEDYSAMREQYMESGEGFILVYSIIARDTFVEIPELKEMILRVKDESFFPMVVTGNKCDLASQRVIAKEEGQKFAESIKAPFFETSAKQIINVTESFYEIVRQIRKYNESKISTRKDGPKKRRCIIL</sequence>
<organism evidence="10 12">
    <name type="scientific">Anaeramoeba flamelloides</name>
    <dbReference type="NCBI Taxonomy" id="1746091"/>
    <lineage>
        <taxon>Eukaryota</taxon>
        <taxon>Metamonada</taxon>
        <taxon>Anaeramoebidae</taxon>
        <taxon>Anaeramoeba</taxon>
    </lineage>
</organism>
<protein>
    <submittedName>
        <fullName evidence="10">Ras-like protein</fullName>
    </submittedName>
</protein>
<dbReference type="EMBL" id="JANTQA010000048">
    <property type="protein sequence ID" value="KAJ3430843.1"/>
    <property type="molecule type" value="Genomic_DNA"/>
</dbReference>
<comment type="similarity">
    <text evidence="2">Belongs to the small GTPase superfamily. Ras family.</text>
</comment>
<dbReference type="InterPro" id="IPR005225">
    <property type="entry name" value="Small_GTP-bd"/>
</dbReference>
<dbReference type="GO" id="GO:0007165">
    <property type="term" value="P:signal transduction"/>
    <property type="evidence" value="ECO:0007669"/>
    <property type="project" value="InterPro"/>
</dbReference>
<evidence type="ECO:0000313" key="13">
    <source>
        <dbReference type="Proteomes" id="UP001150062"/>
    </source>
</evidence>
<dbReference type="InterPro" id="IPR020849">
    <property type="entry name" value="Small_GTPase_Ras-type"/>
</dbReference>
<evidence type="ECO:0000313" key="10">
    <source>
        <dbReference type="EMBL" id="KAJ3430843.1"/>
    </source>
</evidence>
<dbReference type="SMART" id="SM00175">
    <property type="entry name" value="RAB"/>
    <property type="match status" value="1"/>
</dbReference>
<keyword evidence="9" id="KW-0636">Prenylation</keyword>
<dbReference type="Proteomes" id="UP001146793">
    <property type="component" value="Unassembled WGS sequence"/>
</dbReference>
<keyword evidence="8" id="KW-0449">Lipoprotein</keyword>
<evidence type="ECO:0000256" key="6">
    <source>
        <dbReference type="ARBA" id="ARBA00023134"/>
    </source>
</evidence>
<dbReference type="GO" id="GO:0005886">
    <property type="term" value="C:plasma membrane"/>
    <property type="evidence" value="ECO:0007669"/>
    <property type="project" value="UniProtKB-SubCell"/>
</dbReference>
<dbReference type="EMBL" id="JAOAOG010000197">
    <property type="protein sequence ID" value="KAJ6241054.1"/>
    <property type="molecule type" value="Genomic_DNA"/>
</dbReference>
<dbReference type="InterPro" id="IPR001806">
    <property type="entry name" value="Small_GTPase"/>
</dbReference>
<gene>
    <name evidence="10" type="ORF">M0812_02517</name>
    <name evidence="11" type="ORF">M0813_23704</name>
</gene>
<dbReference type="Proteomes" id="UP001150062">
    <property type="component" value="Unassembled WGS sequence"/>
</dbReference>
<evidence type="ECO:0000256" key="4">
    <source>
        <dbReference type="ARBA" id="ARBA00022481"/>
    </source>
</evidence>
<dbReference type="GO" id="GO:0003924">
    <property type="term" value="F:GTPase activity"/>
    <property type="evidence" value="ECO:0007669"/>
    <property type="project" value="InterPro"/>
</dbReference>
<evidence type="ECO:0000313" key="11">
    <source>
        <dbReference type="EMBL" id="KAJ6241054.1"/>
    </source>
</evidence>
<keyword evidence="4" id="KW-0488">Methylation</keyword>
<name>A0AAV7YM68_9EUKA</name>
<reference evidence="11" key="1">
    <citation type="submission" date="2022-08" db="EMBL/GenBank/DDBJ databases">
        <title>Novel sulfate-reducing endosymbionts in the free-living metamonad Anaeramoeba.</title>
        <authorList>
            <person name="Jerlstrom-Hultqvist J."/>
            <person name="Cepicka I."/>
            <person name="Gallot-Lavallee L."/>
            <person name="Salas-Leiva D."/>
            <person name="Curtis B.A."/>
            <person name="Zahonova K."/>
            <person name="Pipaliya S."/>
            <person name="Dacks J."/>
            <person name="Roger A.J."/>
        </authorList>
    </citation>
    <scope>NUCLEOTIDE SEQUENCE</scope>
    <source>
        <strain evidence="11">Schooner1</strain>
    </source>
</reference>
<evidence type="ECO:0000256" key="9">
    <source>
        <dbReference type="ARBA" id="ARBA00023289"/>
    </source>
</evidence>
<dbReference type="SUPFAM" id="SSF52540">
    <property type="entry name" value="P-loop containing nucleoside triphosphate hydrolases"/>
    <property type="match status" value="1"/>
</dbReference>
<dbReference type="FunFam" id="3.40.50.300:FF:000080">
    <property type="entry name" value="Ras-like GTPase Ras1"/>
    <property type="match status" value="1"/>
</dbReference>
<dbReference type="PANTHER" id="PTHR24070">
    <property type="entry name" value="RAS, DI-RAS, AND RHEB FAMILY MEMBERS OF SMALL GTPASE SUPERFAMILY"/>
    <property type="match status" value="1"/>
</dbReference>
<keyword evidence="6" id="KW-0342">GTP-binding</keyword>
<evidence type="ECO:0000313" key="12">
    <source>
        <dbReference type="Proteomes" id="UP001146793"/>
    </source>
</evidence>
<keyword evidence="13" id="KW-1185">Reference proteome</keyword>
<dbReference type="GO" id="GO:0005525">
    <property type="term" value="F:GTP binding"/>
    <property type="evidence" value="ECO:0007669"/>
    <property type="project" value="UniProtKB-KW"/>
</dbReference>
<dbReference type="SMART" id="SM00174">
    <property type="entry name" value="RHO"/>
    <property type="match status" value="1"/>
</dbReference>
<dbReference type="PROSITE" id="PS51421">
    <property type="entry name" value="RAS"/>
    <property type="match status" value="1"/>
</dbReference>
<dbReference type="Gene3D" id="3.40.50.300">
    <property type="entry name" value="P-loop containing nucleotide triphosphate hydrolases"/>
    <property type="match status" value="1"/>
</dbReference>
<dbReference type="InterPro" id="IPR027417">
    <property type="entry name" value="P-loop_NTPase"/>
</dbReference>
<reference evidence="10" key="2">
    <citation type="submission" date="2022-08" db="EMBL/GenBank/DDBJ databases">
        <title>Novel sulphate-reducing endosymbionts in the free-living metamonad Anaeramoeba.</title>
        <authorList>
            <person name="Jerlstrom-Hultqvist J."/>
            <person name="Cepicka I."/>
            <person name="Gallot-Lavallee L."/>
            <person name="Salas-Leiva D."/>
            <person name="Curtis B.A."/>
            <person name="Zahonova K."/>
            <person name="Pipaliya S."/>
            <person name="Dacks J."/>
            <person name="Roger A.J."/>
        </authorList>
    </citation>
    <scope>NUCLEOTIDE SEQUENCE</scope>
    <source>
        <strain evidence="10">Busselton2</strain>
    </source>
</reference>
<dbReference type="Pfam" id="PF00071">
    <property type="entry name" value="Ras"/>
    <property type="match status" value="1"/>
</dbReference>
<dbReference type="PROSITE" id="PS51419">
    <property type="entry name" value="RAB"/>
    <property type="match status" value="1"/>
</dbReference>
<dbReference type="NCBIfam" id="TIGR00231">
    <property type="entry name" value="small_GTP"/>
    <property type="match status" value="1"/>
</dbReference>
<keyword evidence="3" id="KW-1003">Cell membrane</keyword>